<keyword evidence="7 15" id="KW-0479">Metal-binding</keyword>
<keyword evidence="12 15" id="KW-0411">Iron-sulfur</keyword>
<feature type="region of interest" description="Disordered" evidence="16">
    <location>
        <begin position="1801"/>
        <end position="1826"/>
    </location>
</feature>
<dbReference type="EMBL" id="JAPWTJ010000748">
    <property type="protein sequence ID" value="KAJ8975923.1"/>
    <property type="molecule type" value="Genomic_DNA"/>
</dbReference>
<comment type="catalytic activity">
    <reaction evidence="15">
        <text>DNA(n) + a 2'-deoxyribonucleoside 5'-triphosphate = DNA(n+1) + diphosphate</text>
        <dbReference type="Rhea" id="RHEA:22508"/>
        <dbReference type="Rhea" id="RHEA-COMP:17339"/>
        <dbReference type="Rhea" id="RHEA-COMP:17340"/>
        <dbReference type="ChEBI" id="CHEBI:33019"/>
        <dbReference type="ChEBI" id="CHEBI:61560"/>
        <dbReference type="ChEBI" id="CHEBI:173112"/>
        <dbReference type="EC" id="2.7.7.7"/>
    </reaction>
</comment>
<keyword evidence="10 15" id="KW-0239">DNA-directed DNA polymerase</keyword>
<evidence type="ECO:0000256" key="2">
    <source>
        <dbReference type="ARBA" id="ARBA00005755"/>
    </source>
</evidence>
<evidence type="ECO:0000256" key="9">
    <source>
        <dbReference type="ARBA" id="ARBA00022833"/>
    </source>
</evidence>
<dbReference type="InterPro" id="IPR012337">
    <property type="entry name" value="RNaseH-like_sf"/>
</dbReference>
<dbReference type="Pfam" id="PF23250">
    <property type="entry name" value="zf_DPOE_2"/>
    <property type="match status" value="1"/>
</dbReference>
<dbReference type="InterPro" id="IPR006134">
    <property type="entry name" value="DNA-dir_DNA_pol_B_multi_dom"/>
</dbReference>
<dbReference type="Pfam" id="PF03104">
    <property type="entry name" value="DNA_pol_B_exo1"/>
    <property type="match status" value="1"/>
</dbReference>
<evidence type="ECO:0000313" key="19">
    <source>
        <dbReference type="Proteomes" id="UP001162164"/>
    </source>
</evidence>
<reference evidence="18" key="1">
    <citation type="journal article" date="2023" name="Insect Mol. Biol.">
        <title>Genome sequencing provides insights into the evolution of gene families encoding plant cell wall-degrading enzymes in longhorned beetles.</title>
        <authorList>
            <person name="Shin N.R."/>
            <person name="Okamura Y."/>
            <person name="Kirsch R."/>
            <person name="Pauchet Y."/>
        </authorList>
    </citation>
    <scope>NUCLEOTIDE SEQUENCE</scope>
    <source>
        <strain evidence="18">MMC_N1</strain>
    </source>
</reference>
<dbReference type="Gene3D" id="3.30.420.10">
    <property type="entry name" value="Ribonuclease H-like superfamily/Ribonuclease H"/>
    <property type="match status" value="2"/>
</dbReference>
<keyword evidence="3 15" id="KW-0004">4Fe-4S</keyword>
<comment type="subcellular location">
    <subcellularLocation>
        <location evidence="1 15">Nucleus</location>
    </subcellularLocation>
</comment>
<keyword evidence="6 15" id="KW-0235">DNA replication</keyword>
<evidence type="ECO:0000259" key="17">
    <source>
        <dbReference type="SMART" id="SM01159"/>
    </source>
</evidence>
<dbReference type="Pfam" id="PF22634">
    <property type="entry name" value="POL2_thumb"/>
    <property type="match status" value="1"/>
</dbReference>
<dbReference type="CDD" id="cd05779">
    <property type="entry name" value="DNA_polB_epsilon_exo"/>
    <property type="match status" value="1"/>
</dbReference>
<comment type="function">
    <text evidence="15">DNA polymerase II participates in chromosomal DNA replication.</text>
</comment>
<keyword evidence="14 15" id="KW-0539">Nucleus</keyword>
<evidence type="ECO:0000256" key="10">
    <source>
        <dbReference type="ARBA" id="ARBA00022932"/>
    </source>
</evidence>
<dbReference type="InterPro" id="IPR042087">
    <property type="entry name" value="DNA_pol_B_thumb"/>
</dbReference>
<proteinExistence type="inferred from homology"/>
<name>A0ABQ9JE66_9CUCU</name>
<dbReference type="Proteomes" id="UP001162164">
    <property type="component" value="Unassembled WGS sequence"/>
</dbReference>
<comment type="cofactor">
    <cofactor evidence="15">
        <name>[4Fe-4S] cluster</name>
        <dbReference type="ChEBI" id="CHEBI:49883"/>
    </cofactor>
</comment>
<dbReference type="EC" id="2.7.7.7" evidence="15"/>
<accession>A0ABQ9JE66</accession>
<dbReference type="Gene3D" id="3.90.1600.10">
    <property type="entry name" value="Palm domain of DNA polymerase"/>
    <property type="match status" value="1"/>
</dbReference>
<evidence type="ECO:0000256" key="5">
    <source>
        <dbReference type="ARBA" id="ARBA00022695"/>
    </source>
</evidence>
<sequence>MYRPKRTEVFETLVNNTGPVNREESSEFRLRQVIENEAIDLKYGFERVKDHKERTGFLLNMHSTEILDEDKRLCAAIDYYFIEEDGTQLIQEVTEYLIKKYSGTITKAETVSKEDLDLPNHLIGLKQKYIKLSFVNQTDLMKVRKDILKAVRKNREKEHANSYYTEMLTSTLAENIDIASHSYKSTVFQMDNILDIREYDVPYHVRVSIDLKIFCGSWYTVRSKGVEANPTITLRSDIIERPEPIVLAFDIETTKLPLKFPDAASDQIMMISYMIDGQGYLITNREILSSDIEDFEYTPKPEFEGKFTIFNEPNEMALIQKFFDHILEVRPHVFVTYNGDFFDWPFVEAHDVYLCRPAMHMDCLCWVKRDSYLPVGSQNLKAVAKAKLRYDPVELDPEEMCPLAASQPQVLSTYSVSDAVATYYLYMQYVHPFIFALCTIIPCEPDEVLRKGSGTLCESLLMVEAFHGNIIFPNKEETILNKLTRDGHVLQQETYVGGHVEALESGVFRADIPCRFRIATEAIDMLVEQIPKTLEHAIVIEEGVPLDCVTNLAEITEEIRQKLMALKEQPMRLERPLIYHLDVGAMYPNIILTNRLQPCAMVDETICASCDFNKPGAVCQRNMTWMMREEYMPASRNEYYRIQQQLETEKFPSQFPGGPPRAFHQLTKVEQANLEKKRLSIYCRKVYKKLKITRVEERTHDDMYEYKALSKKAKQAVLDAVKSRDASEIKSAKNREVLYDSLQLAHKCILNSFYGYVMRRGARWHSMEMAGIVCFTGANIIMKAREIIEQVGRPLELDTDGIWCILPASFPENFTILTDHPKKKKLNISYPNTVLNSMVKEHFTNDQYHELVDPQKSEYTAMVLPASKEEGKKLKKRYAVFNFDGSLAELKGFEVKRRGELQLIKNFQSSVFEAFLKGDTLESCYAAVAQVADYWLDVLYSHGRNMPDSELFELISENRSMSKKLEEYDGQKSTSISTAKRLAEFLGDQMVKDAGLACRYVISKKPDGAPVTERAIPLAIFQAEEAVQKHYLRKWLKDSSFCEIQIRDILDWNYYIERLGGAIQKIITIPAAMQGVPNPVPRVRHPDWLHKKILEKNDTFKQRRITDMFSACPKPMGIQRETNKKGANMDVQDIEDVGTSKSPSFKQPIATVNKRKRSSEKENEFSEEVLCKPWREVLGESPTMWKYRATTTLGFIQRAQRILLTTPWQVLQIAPTSTPGEFRLWALVQSELHLIKLVVPRKFYTNVRTPKVVEEGASFKKCNRTLPRSRPVYNLYLYSMPEADFQEHERKVYLDPTDPNFEGVYETQVPLLFRALHHIGCVCKVLPGLVRLESVTLDKLDMVSVARQPYLPKDSLRHLYFYHHRHATKPQHIFALFLTPVKKAVIVVVDTVRTNLMPNMVNLYQAERAAKKEKNPDEDLLPPEEINFEVRVETNMVQVYKILQKILQAYKDEKKGPTLLAVQSAMELKDLQAHIPLFTEFPQAQIHIKDIEELYNIIDWQKIGARAIVRHYLNSERVLELMAEQCRYFHLPLGNMPADPAVFGSDLFFARHLTKHNHVLWCSPTDKPDLGGSQENDARLLAENQEGSSEVCNAQGWYSSVCVELDIDSLAINTLLQSHHITDIEGTSNVTAFDSAQTKSLDEMMADNSNVTVYDETARCAEAFRILRMMASGWMRDISVYRNVFADFQVIHFYRWLRSPKALLYDPALLRTLQNLMKKLFLQLVAEFKRLGCTVIYANFNKIIICSKRKNVEDALANVEFVVTSIRNKELFHSLELTYRQCWEQLVWLDTANYGGIQGKLPESLQEDSRNDSQNEENDDEEKEEGPIVVMNWNIAEQLPEAANCRNNFNAVIAGYISAIYTRLKENEETTVSATVLSQPSLGLATREDVVVYAKDLLSGEISQTLFKMTEKINSRLRPLPDGTSPALDFIKAICHVLSLDPALQNAVCSLKSDLLRLVGVGEFSEKAVWSDPTVSYVIPQIICKACNHCRDIDLGRDQYRTDTAWFCPLCKTAYDNAEIECFLLDTVTKKFLAYNLQDLQCKKCSQIKLENLIKHCSCSSDFRCLISKTDLVKLLETFLLLAKKFDMPALNETVEQTLKFIY</sequence>
<evidence type="ECO:0000256" key="13">
    <source>
        <dbReference type="ARBA" id="ARBA00023125"/>
    </source>
</evidence>
<keyword evidence="5 15" id="KW-0548">Nucleotidyltransferase</keyword>
<dbReference type="Gene3D" id="1.10.287.690">
    <property type="entry name" value="Helix hairpin bin"/>
    <property type="match status" value="1"/>
</dbReference>
<dbReference type="PANTHER" id="PTHR10670:SF0">
    <property type="entry name" value="DNA POLYMERASE EPSILON CATALYTIC SUBUNIT A"/>
    <property type="match status" value="1"/>
</dbReference>
<dbReference type="InterPro" id="IPR054475">
    <property type="entry name" value="Znf-DPOE"/>
</dbReference>
<keyword evidence="11 15" id="KW-0408">Iron</keyword>
<protein>
    <recommendedName>
        <fullName evidence="15">DNA polymerase epsilon catalytic subunit</fullName>
        <ecNumber evidence="15">2.7.7.7</ecNumber>
    </recommendedName>
</protein>
<dbReference type="InterPro" id="IPR006172">
    <property type="entry name" value="DNA-dir_DNA_pol_B"/>
</dbReference>
<evidence type="ECO:0000256" key="14">
    <source>
        <dbReference type="ARBA" id="ARBA00023242"/>
    </source>
</evidence>
<dbReference type="InterPro" id="IPR029703">
    <property type="entry name" value="POL2"/>
</dbReference>
<keyword evidence="8 15" id="KW-0863">Zinc-finger</keyword>
<dbReference type="InterPro" id="IPR013697">
    <property type="entry name" value="DNA_pol_e_suA_C"/>
</dbReference>
<dbReference type="SMART" id="SM01159">
    <property type="entry name" value="DUF1744"/>
    <property type="match status" value="1"/>
</dbReference>
<dbReference type="InterPro" id="IPR023211">
    <property type="entry name" value="DNA_pol_palm_dom_sf"/>
</dbReference>
<keyword evidence="13 15" id="KW-0238">DNA-binding</keyword>
<keyword evidence="9 15" id="KW-0862">Zinc</keyword>
<gene>
    <name evidence="18" type="ORF">NQ317_014883</name>
</gene>
<dbReference type="Gene3D" id="1.10.132.60">
    <property type="entry name" value="DNA polymerase family B, C-terminal domain"/>
    <property type="match status" value="1"/>
</dbReference>
<evidence type="ECO:0000256" key="11">
    <source>
        <dbReference type="ARBA" id="ARBA00023004"/>
    </source>
</evidence>
<dbReference type="Pfam" id="PF08490">
    <property type="entry name" value="DUF1744"/>
    <property type="match status" value="1"/>
</dbReference>
<evidence type="ECO:0000256" key="16">
    <source>
        <dbReference type="SAM" id="MobiDB-lite"/>
    </source>
</evidence>
<evidence type="ECO:0000256" key="1">
    <source>
        <dbReference type="ARBA" id="ARBA00004123"/>
    </source>
</evidence>
<evidence type="ECO:0000256" key="15">
    <source>
        <dbReference type="RuleBase" id="RU365029"/>
    </source>
</evidence>
<dbReference type="SMART" id="SM00486">
    <property type="entry name" value="POLBc"/>
    <property type="match status" value="1"/>
</dbReference>
<organism evidence="18 19">
    <name type="scientific">Molorchus minor</name>
    <dbReference type="NCBI Taxonomy" id="1323400"/>
    <lineage>
        <taxon>Eukaryota</taxon>
        <taxon>Metazoa</taxon>
        <taxon>Ecdysozoa</taxon>
        <taxon>Arthropoda</taxon>
        <taxon>Hexapoda</taxon>
        <taxon>Insecta</taxon>
        <taxon>Pterygota</taxon>
        <taxon>Neoptera</taxon>
        <taxon>Endopterygota</taxon>
        <taxon>Coleoptera</taxon>
        <taxon>Polyphaga</taxon>
        <taxon>Cucujiformia</taxon>
        <taxon>Chrysomeloidea</taxon>
        <taxon>Cerambycidae</taxon>
        <taxon>Lamiinae</taxon>
        <taxon>Monochamini</taxon>
        <taxon>Molorchus</taxon>
    </lineage>
</organism>
<comment type="similarity">
    <text evidence="2 15">Belongs to the DNA polymerase type-B family.</text>
</comment>
<keyword evidence="4 15" id="KW-0808">Transferase</keyword>
<dbReference type="InterPro" id="IPR043502">
    <property type="entry name" value="DNA/RNA_pol_sf"/>
</dbReference>
<dbReference type="CDD" id="cd05535">
    <property type="entry name" value="POLBc_epsilon"/>
    <property type="match status" value="1"/>
</dbReference>
<dbReference type="Pfam" id="PF22912">
    <property type="entry name" value="zf-DPOE"/>
    <property type="match status" value="1"/>
</dbReference>
<evidence type="ECO:0000256" key="6">
    <source>
        <dbReference type="ARBA" id="ARBA00022705"/>
    </source>
</evidence>
<dbReference type="InterPro" id="IPR006133">
    <property type="entry name" value="DNA-dir_DNA_pol_B_exonuc"/>
</dbReference>
<comment type="caution">
    <text evidence="18">The sequence shown here is derived from an EMBL/GenBank/DDBJ whole genome shotgun (WGS) entry which is preliminary data.</text>
</comment>
<dbReference type="PANTHER" id="PTHR10670">
    <property type="entry name" value="DNA POLYMERASE EPSILON CATALYTIC SUBUNIT A"/>
    <property type="match status" value="1"/>
</dbReference>
<dbReference type="SUPFAM" id="SSF56672">
    <property type="entry name" value="DNA/RNA polymerases"/>
    <property type="match status" value="1"/>
</dbReference>
<evidence type="ECO:0000256" key="8">
    <source>
        <dbReference type="ARBA" id="ARBA00022771"/>
    </source>
</evidence>
<dbReference type="InterPro" id="IPR036397">
    <property type="entry name" value="RNaseH_sf"/>
</dbReference>
<feature type="region of interest" description="Disordered" evidence="16">
    <location>
        <begin position="1137"/>
        <end position="1162"/>
    </location>
</feature>
<dbReference type="InterPro" id="IPR055191">
    <property type="entry name" value="POL2_thumb"/>
</dbReference>
<evidence type="ECO:0000256" key="7">
    <source>
        <dbReference type="ARBA" id="ARBA00022723"/>
    </source>
</evidence>
<evidence type="ECO:0000256" key="3">
    <source>
        <dbReference type="ARBA" id="ARBA00022485"/>
    </source>
</evidence>
<dbReference type="SUPFAM" id="SSF53098">
    <property type="entry name" value="Ribonuclease H-like"/>
    <property type="match status" value="1"/>
</dbReference>
<feature type="domain" description="DNA polymerase epsilon catalytic subunit A C-terminal" evidence="17">
    <location>
        <begin position="1399"/>
        <end position="1797"/>
    </location>
</feature>
<evidence type="ECO:0000256" key="12">
    <source>
        <dbReference type="ARBA" id="ARBA00023014"/>
    </source>
</evidence>
<dbReference type="Pfam" id="PF00136">
    <property type="entry name" value="DNA_pol_B"/>
    <property type="match status" value="1"/>
</dbReference>
<feature type="compositionally biased region" description="Acidic residues" evidence="16">
    <location>
        <begin position="1814"/>
        <end position="1824"/>
    </location>
</feature>
<evidence type="ECO:0000313" key="18">
    <source>
        <dbReference type="EMBL" id="KAJ8975923.1"/>
    </source>
</evidence>
<dbReference type="Gene3D" id="3.30.342.10">
    <property type="entry name" value="DNA Polymerase, chain B, domain 1"/>
    <property type="match status" value="1"/>
</dbReference>
<keyword evidence="19" id="KW-1185">Reference proteome</keyword>
<evidence type="ECO:0000256" key="4">
    <source>
        <dbReference type="ARBA" id="ARBA00022679"/>
    </source>
</evidence>